<dbReference type="RefSeq" id="WP_046163465.1">
    <property type="nucleotide sequence ID" value="NZ_CP015641.1"/>
</dbReference>
<protein>
    <submittedName>
        <fullName evidence="2">PilZ domain-containing protein</fullName>
    </submittedName>
</protein>
<dbReference type="AlphaFoldDB" id="A0A172WP43"/>
<dbReference type="SUPFAM" id="SSF141371">
    <property type="entry name" value="PilZ domain-like"/>
    <property type="match status" value="1"/>
</dbReference>
<gene>
    <name evidence="2" type="ORF">PS273GM_08390</name>
</gene>
<proteinExistence type="predicted"/>
<name>A0A172WP43_STUST</name>
<accession>A0A172WP43</accession>
<evidence type="ECO:0000313" key="2">
    <source>
        <dbReference type="EMBL" id="ANF25170.1"/>
    </source>
</evidence>
<dbReference type="EMBL" id="CP015641">
    <property type="protein sequence ID" value="ANF25170.1"/>
    <property type="molecule type" value="Genomic_DNA"/>
</dbReference>
<reference evidence="2 3" key="1">
    <citation type="submission" date="2016-05" db="EMBL/GenBank/DDBJ databases">
        <title>Genome sequence of Pseudomonas stutzeri 273 and identification of the exopolysaccharide biosynthesis locus.</title>
        <authorList>
            <person name="Wu S."/>
            <person name="Sun C."/>
        </authorList>
    </citation>
    <scope>NUCLEOTIDE SEQUENCE [LARGE SCALE GENOMIC DNA]</scope>
    <source>
        <strain evidence="2 3">273</strain>
    </source>
</reference>
<sequence>MRQHSRLTFRHLSRIQVTNRLSGDPMGYVADLSKGGLRLVAKQPLGVNGCYEMCLHVPTVGDRTREVQIVVLCQWVRKDSRRDSFEMGFSLDRPSEEYTRLIGELMPKRRD</sequence>
<dbReference type="eggNOG" id="ENOG5031FUA">
    <property type="taxonomic scope" value="Bacteria"/>
</dbReference>
<evidence type="ECO:0000313" key="3">
    <source>
        <dbReference type="Proteomes" id="UP000077787"/>
    </source>
</evidence>
<dbReference type="Proteomes" id="UP000077787">
    <property type="component" value="Chromosome"/>
</dbReference>
<dbReference type="InterPro" id="IPR009875">
    <property type="entry name" value="PilZ_domain"/>
</dbReference>
<evidence type="ECO:0000259" key="1">
    <source>
        <dbReference type="Pfam" id="PF07238"/>
    </source>
</evidence>
<dbReference type="Gene3D" id="2.40.10.220">
    <property type="entry name" value="predicted glycosyltransferase like domains"/>
    <property type="match status" value="1"/>
</dbReference>
<dbReference type="GO" id="GO:0035438">
    <property type="term" value="F:cyclic-di-GMP binding"/>
    <property type="evidence" value="ECO:0007669"/>
    <property type="project" value="InterPro"/>
</dbReference>
<feature type="domain" description="PilZ" evidence="1">
    <location>
        <begin position="2"/>
        <end position="104"/>
    </location>
</feature>
<organism evidence="2 3">
    <name type="scientific">Stutzerimonas stutzeri</name>
    <name type="common">Pseudomonas stutzeri</name>
    <dbReference type="NCBI Taxonomy" id="316"/>
    <lineage>
        <taxon>Bacteria</taxon>
        <taxon>Pseudomonadati</taxon>
        <taxon>Pseudomonadota</taxon>
        <taxon>Gammaproteobacteria</taxon>
        <taxon>Pseudomonadales</taxon>
        <taxon>Pseudomonadaceae</taxon>
        <taxon>Stutzerimonas</taxon>
    </lineage>
</organism>
<dbReference type="OrthoDB" id="5702796at2"/>
<dbReference type="Pfam" id="PF07238">
    <property type="entry name" value="PilZ"/>
    <property type="match status" value="1"/>
</dbReference>